<dbReference type="EMBL" id="VNHW01000001">
    <property type="protein sequence ID" value="TYP90334.1"/>
    <property type="molecule type" value="Genomic_DNA"/>
</dbReference>
<accession>A0A5S5D4I1</accession>
<dbReference type="Proteomes" id="UP000322499">
    <property type="component" value="Unassembled WGS sequence"/>
</dbReference>
<dbReference type="InterPro" id="IPR026968">
    <property type="entry name" value="PcaD/CatD"/>
</dbReference>
<proteinExistence type="predicted"/>
<gene>
    <name evidence="2" type="ORF">BD833_10152</name>
</gene>
<feature type="domain" description="AB hydrolase-1" evidence="1">
    <location>
        <begin position="17"/>
        <end position="240"/>
    </location>
</feature>
<dbReference type="InterPro" id="IPR029058">
    <property type="entry name" value="AB_hydrolase_fold"/>
</dbReference>
<keyword evidence="3" id="KW-1185">Reference proteome</keyword>
<organism evidence="2 3">
    <name type="scientific">Blastococcus xanthinilyticus</name>
    <dbReference type="NCBI Taxonomy" id="1564164"/>
    <lineage>
        <taxon>Bacteria</taxon>
        <taxon>Bacillati</taxon>
        <taxon>Actinomycetota</taxon>
        <taxon>Actinomycetes</taxon>
        <taxon>Geodermatophilales</taxon>
        <taxon>Geodermatophilaceae</taxon>
        <taxon>Blastococcus</taxon>
    </lineage>
</organism>
<dbReference type="NCBIfam" id="TIGR02427">
    <property type="entry name" value="protocat_pcaD"/>
    <property type="match status" value="1"/>
</dbReference>
<evidence type="ECO:0000313" key="2">
    <source>
        <dbReference type="EMBL" id="TYP90334.1"/>
    </source>
</evidence>
<dbReference type="Pfam" id="PF00561">
    <property type="entry name" value="Abhydrolase_1"/>
    <property type="match status" value="1"/>
</dbReference>
<protein>
    <submittedName>
        <fullName evidence="2">3-oxoadipate enol-lactonase</fullName>
    </submittedName>
</protein>
<dbReference type="RefSeq" id="WP_166531131.1">
    <property type="nucleotide sequence ID" value="NZ_VNHW01000001.1"/>
</dbReference>
<sequence length="267" mass="27441">MTAVEVAYTEDGPAGAPVVVLSNSLGATRGMWDPQVPALAERYRVVTYDTRGHGESPAPAGPYTLDDLVDDVLALLDRLGVRQAHVAGLSLGGMTAMRLAAREPERVRSLAVLCSSAKADPQGFLDRAAAARAGGTAQFAPTVVQRWLTPGHAAEHPDLVARLAAMIEGADDEGYAACCEVVAGMDLRADLGRIAAPTLVVSGADDPALPPDHQRLIADGIPGADLLTLSPAAHLANLERTLETTGALLGHLDAAGPGRGGTAEGAR</sequence>
<reference evidence="2 3" key="1">
    <citation type="submission" date="2019-07" db="EMBL/GenBank/DDBJ databases">
        <title>Genomic Encyclopedia of Archaeal and Bacterial Type Strains, Phase II (KMG-II): from individual species to whole genera.</title>
        <authorList>
            <person name="Goeker M."/>
        </authorList>
    </citation>
    <scope>NUCLEOTIDE SEQUENCE [LARGE SCALE GENOMIC DNA]</scope>
    <source>
        <strain evidence="2 3">DSM 46842</strain>
    </source>
</reference>
<dbReference type="GO" id="GO:0042952">
    <property type="term" value="P:beta-ketoadipate pathway"/>
    <property type="evidence" value="ECO:0007669"/>
    <property type="project" value="InterPro"/>
</dbReference>
<dbReference type="InterPro" id="IPR050228">
    <property type="entry name" value="Carboxylesterase_BioH"/>
</dbReference>
<comment type="caution">
    <text evidence="2">The sequence shown here is derived from an EMBL/GenBank/DDBJ whole genome shotgun (WGS) entry which is preliminary data.</text>
</comment>
<dbReference type="Gene3D" id="3.40.50.1820">
    <property type="entry name" value="alpha/beta hydrolase"/>
    <property type="match status" value="1"/>
</dbReference>
<evidence type="ECO:0000313" key="3">
    <source>
        <dbReference type="Proteomes" id="UP000322499"/>
    </source>
</evidence>
<dbReference type="GO" id="GO:0047570">
    <property type="term" value="F:3-oxoadipate enol-lactonase activity"/>
    <property type="evidence" value="ECO:0007669"/>
    <property type="project" value="InterPro"/>
</dbReference>
<dbReference type="PRINTS" id="PR00111">
    <property type="entry name" value="ABHYDROLASE"/>
</dbReference>
<dbReference type="SUPFAM" id="SSF53474">
    <property type="entry name" value="alpha/beta-Hydrolases"/>
    <property type="match status" value="1"/>
</dbReference>
<dbReference type="InterPro" id="IPR000073">
    <property type="entry name" value="AB_hydrolase_1"/>
</dbReference>
<evidence type="ECO:0000259" key="1">
    <source>
        <dbReference type="Pfam" id="PF00561"/>
    </source>
</evidence>
<dbReference type="PANTHER" id="PTHR43194">
    <property type="entry name" value="HYDROLASE ALPHA/BETA FOLD FAMILY"/>
    <property type="match status" value="1"/>
</dbReference>
<dbReference type="AlphaFoldDB" id="A0A5S5D4I1"/>
<name>A0A5S5D4I1_9ACTN</name>
<dbReference type="PANTHER" id="PTHR43194:SF2">
    <property type="entry name" value="PEROXISOMAL MEMBRANE PROTEIN LPX1"/>
    <property type="match status" value="1"/>
</dbReference>